<reference evidence="3" key="2">
    <citation type="submission" date="2015-01" db="EMBL/GenBank/DDBJ databases">
        <title>Evolutionary Origins and Diversification of the Mycorrhizal Mutualists.</title>
        <authorList>
            <consortium name="DOE Joint Genome Institute"/>
            <consortium name="Mycorrhizal Genomics Consortium"/>
            <person name="Kohler A."/>
            <person name="Kuo A."/>
            <person name="Nagy L.G."/>
            <person name="Floudas D."/>
            <person name="Copeland A."/>
            <person name="Barry K.W."/>
            <person name="Cichocki N."/>
            <person name="Veneault-Fourrey C."/>
            <person name="LaButti K."/>
            <person name="Lindquist E.A."/>
            <person name="Lipzen A."/>
            <person name="Lundell T."/>
            <person name="Morin E."/>
            <person name="Murat C."/>
            <person name="Riley R."/>
            <person name="Ohm R."/>
            <person name="Sun H."/>
            <person name="Tunlid A."/>
            <person name="Henrissat B."/>
            <person name="Grigoriev I.V."/>
            <person name="Hibbett D.S."/>
            <person name="Martin F."/>
        </authorList>
    </citation>
    <scope>NUCLEOTIDE SEQUENCE [LARGE SCALE GENOMIC DNA]</scope>
    <source>
        <strain evidence="3">Ve08.2h10</strain>
    </source>
</reference>
<gene>
    <name evidence="2" type="ORF">PAXRUDRAFT_170168</name>
</gene>
<organism evidence="2 3">
    <name type="scientific">Paxillus rubicundulus Ve08.2h10</name>
    <dbReference type="NCBI Taxonomy" id="930991"/>
    <lineage>
        <taxon>Eukaryota</taxon>
        <taxon>Fungi</taxon>
        <taxon>Dikarya</taxon>
        <taxon>Basidiomycota</taxon>
        <taxon>Agaricomycotina</taxon>
        <taxon>Agaricomycetes</taxon>
        <taxon>Agaricomycetidae</taxon>
        <taxon>Boletales</taxon>
        <taxon>Paxilineae</taxon>
        <taxon>Paxillaceae</taxon>
        <taxon>Paxillus</taxon>
    </lineage>
</organism>
<sequence length="117" mass="13872">WLKRFDLQMKQQRQHICLLVDNFSGHIILCQPTNICLEFFKPNMTSFVQPCNVGIIHCFKTQYHHSFCARALDLNEAGEWEIYKINLLDGMTMVKKAWDKMTTEMIQHCWNHTSIQP</sequence>
<dbReference type="Proteomes" id="UP000054538">
    <property type="component" value="Unassembled WGS sequence"/>
</dbReference>
<dbReference type="Pfam" id="PF03184">
    <property type="entry name" value="DDE_1"/>
    <property type="match status" value="1"/>
</dbReference>
<evidence type="ECO:0000313" key="2">
    <source>
        <dbReference type="EMBL" id="KIK76364.1"/>
    </source>
</evidence>
<dbReference type="EMBL" id="KN827529">
    <property type="protein sequence ID" value="KIK76364.1"/>
    <property type="molecule type" value="Genomic_DNA"/>
</dbReference>
<evidence type="ECO:0000259" key="1">
    <source>
        <dbReference type="Pfam" id="PF03184"/>
    </source>
</evidence>
<protein>
    <recommendedName>
        <fullName evidence="1">DDE-1 domain-containing protein</fullName>
    </recommendedName>
</protein>
<proteinExistence type="predicted"/>
<dbReference type="InterPro" id="IPR004875">
    <property type="entry name" value="DDE_SF_endonuclease_dom"/>
</dbReference>
<dbReference type="OrthoDB" id="162969at2759"/>
<name>A0A0D0D7S7_9AGAM</name>
<reference evidence="2 3" key="1">
    <citation type="submission" date="2014-04" db="EMBL/GenBank/DDBJ databases">
        <authorList>
            <consortium name="DOE Joint Genome Institute"/>
            <person name="Kuo A."/>
            <person name="Kohler A."/>
            <person name="Jargeat P."/>
            <person name="Nagy L.G."/>
            <person name="Floudas D."/>
            <person name="Copeland A."/>
            <person name="Barry K.W."/>
            <person name="Cichocki N."/>
            <person name="Veneault-Fourrey C."/>
            <person name="LaButti K."/>
            <person name="Lindquist E.A."/>
            <person name="Lipzen A."/>
            <person name="Lundell T."/>
            <person name="Morin E."/>
            <person name="Murat C."/>
            <person name="Sun H."/>
            <person name="Tunlid A."/>
            <person name="Henrissat B."/>
            <person name="Grigoriev I.V."/>
            <person name="Hibbett D.S."/>
            <person name="Martin F."/>
            <person name="Nordberg H.P."/>
            <person name="Cantor M.N."/>
            <person name="Hua S.X."/>
        </authorList>
    </citation>
    <scope>NUCLEOTIDE SEQUENCE [LARGE SCALE GENOMIC DNA]</scope>
    <source>
        <strain evidence="2 3">Ve08.2h10</strain>
    </source>
</reference>
<dbReference type="HOGENOM" id="CLU_088458_4_1_1"/>
<dbReference type="InParanoid" id="A0A0D0D7S7"/>
<dbReference type="GO" id="GO:0003676">
    <property type="term" value="F:nucleic acid binding"/>
    <property type="evidence" value="ECO:0007669"/>
    <property type="project" value="InterPro"/>
</dbReference>
<keyword evidence="3" id="KW-1185">Reference proteome</keyword>
<feature type="non-terminal residue" evidence="2">
    <location>
        <position position="1"/>
    </location>
</feature>
<feature type="domain" description="DDE-1" evidence="1">
    <location>
        <begin position="1"/>
        <end position="110"/>
    </location>
</feature>
<dbReference type="AlphaFoldDB" id="A0A0D0D7S7"/>
<accession>A0A0D0D7S7</accession>
<evidence type="ECO:0000313" key="3">
    <source>
        <dbReference type="Proteomes" id="UP000054538"/>
    </source>
</evidence>